<organism evidence="4 5">
    <name type="scientific">Aromia moschata</name>
    <dbReference type="NCBI Taxonomy" id="1265417"/>
    <lineage>
        <taxon>Eukaryota</taxon>
        <taxon>Metazoa</taxon>
        <taxon>Ecdysozoa</taxon>
        <taxon>Arthropoda</taxon>
        <taxon>Hexapoda</taxon>
        <taxon>Insecta</taxon>
        <taxon>Pterygota</taxon>
        <taxon>Neoptera</taxon>
        <taxon>Endopterygota</taxon>
        <taxon>Coleoptera</taxon>
        <taxon>Polyphaga</taxon>
        <taxon>Cucujiformia</taxon>
        <taxon>Chrysomeloidea</taxon>
        <taxon>Cerambycidae</taxon>
        <taxon>Cerambycinae</taxon>
        <taxon>Callichromatini</taxon>
        <taxon>Aromia</taxon>
    </lineage>
</organism>
<dbReference type="AlphaFoldDB" id="A0AAV8XFK5"/>
<name>A0AAV8XFK5_9CUCU</name>
<keyword evidence="2" id="KW-0812">Transmembrane</keyword>
<evidence type="ECO:0000313" key="4">
    <source>
        <dbReference type="EMBL" id="KAJ8936813.1"/>
    </source>
</evidence>
<feature type="transmembrane region" description="Helical" evidence="2">
    <location>
        <begin position="15"/>
        <end position="39"/>
    </location>
</feature>
<accession>A0AAV8XFK5</accession>
<dbReference type="Proteomes" id="UP001162162">
    <property type="component" value="Unassembled WGS sequence"/>
</dbReference>
<proteinExistence type="predicted"/>
<dbReference type="Pfam" id="PF05225">
    <property type="entry name" value="HTH_psq"/>
    <property type="match status" value="1"/>
</dbReference>
<evidence type="ECO:0000259" key="3">
    <source>
        <dbReference type="Pfam" id="PF05225"/>
    </source>
</evidence>
<dbReference type="GO" id="GO:0005634">
    <property type="term" value="C:nucleus"/>
    <property type="evidence" value="ECO:0007669"/>
    <property type="project" value="UniProtKB-SubCell"/>
</dbReference>
<dbReference type="InterPro" id="IPR009057">
    <property type="entry name" value="Homeodomain-like_sf"/>
</dbReference>
<dbReference type="InterPro" id="IPR007889">
    <property type="entry name" value="HTH_Psq"/>
</dbReference>
<keyword evidence="2" id="KW-1133">Transmembrane helix</keyword>
<feature type="domain" description="HTH psq-type" evidence="3">
    <location>
        <begin position="56"/>
        <end position="96"/>
    </location>
</feature>
<dbReference type="GO" id="GO:0003677">
    <property type="term" value="F:DNA binding"/>
    <property type="evidence" value="ECO:0007669"/>
    <property type="project" value="InterPro"/>
</dbReference>
<reference evidence="4" key="1">
    <citation type="journal article" date="2023" name="Insect Mol. Biol.">
        <title>Genome sequencing provides insights into the evolution of gene families encoding plant cell wall-degrading enzymes in longhorned beetles.</title>
        <authorList>
            <person name="Shin N.R."/>
            <person name="Okamura Y."/>
            <person name="Kirsch R."/>
            <person name="Pauchet Y."/>
        </authorList>
    </citation>
    <scope>NUCLEOTIDE SEQUENCE</scope>
    <source>
        <strain evidence="4">AMC_N1</strain>
    </source>
</reference>
<evidence type="ECO:0000256" key="1">
    <source>
        <dbReference type="ARBA" id="ARBA00004123"/>
    </source>
</evidence>
<dbReference type="EMBL" id="JAPWTK010000708">
    <property type="protein sequence ID" value="KAJ8936813.1"/>
    <property type="molecule type" value="Genomic_DNA"/>
</dbReference>
<keyword evidence="5" id="KW-1185">Reference proteome</keyword>
<sequence length="190" mass="21660">MPCIKINAHSLLQQLYVNICFVGVACNIFLILITTCAFLRMPRIYKPKTNRTKWNDDALKAAINEVREGSLSCNAAAITYEIPAPTLRRLKRDALEHRFNRESKAAGTDWFKSFSARNNVSLRNLEATSIARLRGFNKIAVEQFFTILKEIKTKYYFKADRIYNADESGISTVPTKLPKSHHSKRPTTSC</sequence>
<dbReference type="Gene3D" id="1.10.10.60">
    <property type="entry name" value="Homeodomain-like"/>
    <property type="match status" value="1"/>
</dbReference>
<evidence type="ECO:0000256" key="2">
    <source>
        <dbReference type="SAM" id="Phobius"/>
    </source>
</evidence>
<evidence type="ECO:0000313" key="5">
    <source>
        <dbReference type="Proteomes" id="UP001162162"/>
    </source>
</evidence>
<gene>
    <name evidence="4" type="ORF">NQ318_015280</name>
</gene>
<dbReference type="PROSITE" id="PS51257">
    <property type="entry name" value="PROKAR_LIPOPROTEIN"/>
    <property type="match status" value="1"/>
</dbReference>
<keyword evidence="2" id="KW-0472">Membrane</keyword>
<protein>
    <recommendedName>
        <fullName evidence="3">HTH psq-type domain-containing protein</fullName>
    </recommendedName>
</protein>
<dbReference type="SUPFAM" id="SSF46689">
    <property type="entry name" value="Homeodomain-like"/>
    <property type="match status" value="1"/>
</dbReference>
<comment type="subcellular location">
    <subcellularLocation>
        <location evidence="1">Nucleus</location>
    </subcellularLocation>
</comment>
<comment type="caution">
    <text evidence="4">The sequence shown here is derived from an EMBL/GenBank/DDBJ whole genome shotgun (WGS) entry which is preliminary data.</text>
</comment>